<organism evidence="12 13">
    <name type="scientific">Anguilla anguilla</name>
    <name type="common">European freshwater eel</name>
    <name type="synonym">Muraena anguilla</name>
    <dbReference type="NCBI Taxonomy" id="7936"/>
    <lineage>
        <taxon>Eukaryota</taxon>
        <taxon>Metazoa</taxon>
        <taxon>Chordata</taxon>
        <taxon>Craniata</taxon>
        <taxon>Vertebrata</taxon>
        <taxon>Euteleostomi</taxon>
        <taxon>Actinopterygii</taxon>
        <taxon>Neopterygii</taxon>
        <taxon>Teleostei</taxon>
        <taxon>Anguilliformes</taxon>
        <taxon>Anguillidae</taxon>
        <taxon>Anguilla</taxon>
    </lineage>
</organism>
<keyword evidence="4" id="KW-0964">Secreted</keyword>
<evidence type="ECO:0000256" key="6">
    <source>
        <dbReference type="ARBA" id="ARBA00022737"/>
    </source>
</evidence>
<evidence type="ECO:0000256" key="2">
    <source>
        <dbReference type="ARBA" id="ARBA00011360"/>
    </source>
</evidence>
<dbReference type="InterPro" id="IPR003598">
    <property type="entry name" value="Ig_sub2"/>
</dbReference>
<evidence type="ECO:0000256" key="7">
    <source>
        <dbReference type="ARBA" id="ARBA00023157"/>
    </source>
</evidence>
<dbReference type="EMBL" id="JAFIRN010000007">
    <property type="protein sequence ID" value="KAG5845014.1"/>
    <property type="molecule type" value="Genomic_DNA"/>
</dbReference>
<dbReference type="SMART" id="SM00409">
    <property type="entry name" value="IG"/>
    <property type="match status" value="3"/>
</dbReference>
<comment type="caution">
    <text evidence="12">The sequence shown here is derived from an EMBL/GenBank/DDBJ whole genome shotgun (WGS) entry which is preliminary data.</text>
</comment>
<keyword evidence="13" id="KW-1185">Reference proteome</keyword>
<dbReference type="Gene3D" id="2.60.40.10">
    <property type="entry name" value="Immunoglobulins"/>
    <property type="match status" value="3"/>
</dbReference>
<dbReference type="InterPro" id="IPR003599">
    <property type="entry name" value="Ig_sub"/>
</dbReference>
<evidence type="ECO:0000256" key="8">
    <source>
        <dbReference type="ARBA" id="ARBA00023180"/>
    </source>
</evidence>
<dbReference type="SUPFAM" id="SSF48726">
    <property type="entry name" value="Immunoglobulin"/>
    <property type="match status" value="3"/>
</dbReference>
<accession>A0A9D3M9R0</accession>
<dbReference type="GO" id="GO:0005576">
    <property type="term" value="C:extracellular region"/>
    <property type="evidence" value="ECO:0007669"/>
    <property type="project" value="UniProtKB-SubCell"/>
</dbReference>
<dbReference type="InterPro" id="IPR042495">
    <property type="entry name" value="PDGFRL"/>
</dbReference>
<dbReference type="FunFam" id="2.60.40.10:FF:000223">
    <property type="entry name" value="Platelet-derived growth factor receptor beta"/>
    <property type="match status" value="1"/>
</dbReference>
<dbReference type="Pfam" id="PF13927">
    <property type="entry name" value="Ig_3"/>
    <property type="match status" value="1"/>
</dbReference>
<feature type="chain" id="PRO_5039220222" description="Platelet-derived growth factor receptor-like protein" evidence="10">
    <location>
        <begin position="22"/>
        <end position="368"/>
    </location>
</feature>
<protein>
    <recommendedName>
        <fullName evidence="3">Platelet-derived growth factor receptor-like protein</fullName>
    </recommendedName>
</protein>
<reference evidence="12" key="1">
    <citation type="submission" date="2021-01" db="EMBL/GenBank/DDBJ databases">
        <title>A chromosome-scale assembly of European eel, Anguilla anguilla.</title>
        <authorList>
            <person name="Henkel C."/>
            <person name="Jong-Raadsen S.A."/>
            <person name="Dufour S."/>
            <person name="Weltzien F.-A."/>
            <person name="Palstra A.P."/>
            <person name="Pelster B."/>
            <person name="Spaink H.P."/>
            <person name="Van Den Thillart G.E."/>
            <person name="Jansen H."/>
            <person name="Zahm M."/>
            <person name="Klopp C."/>
            <person name="Cedric C."/>
            <person name="Louis A."/>
            <person name="Berthelot C."/>
            <person name="Parey E."/>
            <person name="Roest Crollius H."/>
            <person name="Montfort J."/>
            <person name="Robinson-Rechavi M."/>
            <person name="Bucao C."/>
            <person name="Bouchez O."/>
            <person name="Gislard M."/>
            <person name="Lluch J."/>
            <person name="Milhes M."/>
            <person name="Lampietro C."/>
            <person name="Lopez Roques C."/>
            <person name="Donnadieu C."/>
            <person name="Braasch I."/>
            <person name="Desvignes T."/>
            <person name="Postlethwait J."/>
            <person name="Bobe J."/>
            <person name="Guiguen Y."/>
            <person name="Dirks R."/>
        </authorList>
    </citation>
    <scope>NUCLEOTIDE SEQUENCE</scope>
    <source>
        <strain evidence="12">Tag_6206</strain>
        <tissue evidence="12">Liver</tissue>
    </source>
</reference>
<evidence type="ECO:0000313" key="13">
    <source>
        <dbReference type="Proteomes" id="UP001044222"/>
    </source>
</evidence>
<evidence type="ECO:0000259" key="11">
    <source>
        <dbReference type="PROSITE" id="PS50835"/>
    </source>
</evidence>
<dbReference type="PROSITE" id="PS50835">
    <property type="entry name" value="IG_LIKE"/>
    <property type="match status" value="1"/>
</dbReference>
<evidence type="ECO:0000256" key="9">
    <source>
        <dbReference type="ARBA" id="ARBA00023319"/>
    </source>
</evidence>
<evidence type="ECO:0000256" key="4">
    <source>
        <dbReference type="ARBA" id="ARBA00022525"/>
    </source>
</evidence>
<evidence type="ECO:0000313" key="12">
    <source>
        <dbReference type="EMBL" id="KAG5845014.1"/>
    </source>
</evidence>
<dbReference type="SMART" id="SM00408">
    <property type="entry name" value="IGc2"/>
    <property type="match status" value="2"/>
</dbReference>
<feature type="signal peptide" evidence="10">
    <location>
        <begin position="1"/>
        <end position="21"/>
    </location>
</feature>
<dbReference type="AlphaFoldDB" id="A0A9D3M9R0"/>
<evidence type="ECO:0000256" key="10">
    <source>
        <dbReference type="SAM" id="SignalP"/>
    </source>
</evidence>
<name>A0A9D3M9R0_ANGAN</name>
<keyword evidence="6" id="KW-0677">Repeat</keyword>
<keyword evidence="8" id="KW-0325">Glycoprotein</keyword>
<keyword evidence="9" id="KW-0393">Immunoglobulin domain</keyword>
<gene>
    <name evidence="12" type="ORF">ANANG_G00134270</name>
</gene>
<comment type="subunit">
    <text evidence="2">Forms a complex composed of PDGFRL, TNK2 and GRB2.</text>
</comment>
<keyword evidence="7" id="KW-1015">Disulfide bond</keyword>
<dbReference type="Pfam" id="PF21339">
    <property type="entry name" value="VEGFR-1-like_Ig-like"/>
    <property type="match status" value="1"/>
</dbReference>
<dbReference type="PANTHER" id="PTHR15360">
    <property type="entry name" value="PLATELET-DERIVED GROWTH FACTOR RECEPTOR LIKE"/>
    <property type="match status" value="1"/>
</dbReference>
<dbReference type="InterPro" id="IPR036179">
    <property type="entry name" value="Ig-like_dom_sf"/>
</dbReference>
<evidence type="ECO:0000256" key="1">
    <source>
        <dbReference type="ARBA" id="ARBA00004613"/>
    </source>
</evidence>
<evidence type="ECO:0000256" key="3">
    <source>
        <dbReference type="ARBA" id="ARBA00019671"/>
    </source>
</evidence>
<dbReference type="InterPro" id="IPR007110">
    <property type="entry name" value="Ig-like_dom"/>
</dbReference>
<comment type="subcellular location">
    <subcellularLocation>
        <location evidence="1">Secreted</location>
    </subcellularLocation>
</comment>
<keyword evidence="5 10" id="KW-0732">Signal</keyword>
<proteinExistence type="predicted"/>
<feature type="domain" description="Ig-like" evidence="11">
    <location>
        <begin position="266"/>
        <end position="366"/>
    </location>
</feature>
<dbReference type="Proteomes" id="UP001044222">
    <property type="component" value="Chromosome 7"/>
</dbReference>
<sequence length="368" mass="41621">MKLWVLLTLFLLWEEVQNGLGQQVKRRKEAGENRIRPGNKRGKVRFPKAKEKEAVGKGQSLLTQVLDKGRFLRLGEALTLPAGRSMELRCKGSRIEWNYPAYLHTYKDTRLSVTQQDKYGQLVLTSPSAADTGEYSCWAVLCDGVECEKDTERNSASYIYFTDKDELFVPSPIHFEIIYLRPDRTATIPCRVTSPQVKVTLHREVPPEEVSANGTYISYDPTKGFVIREPSPEHRGIFYCRAVINDKPQISNKYQLLYVEVPSGPPSATIKASSSVVRGGDNFNITCTVLGEPEQHVNFTWTYPGQDMRPVSLYEAWRLINRGVGHTTRISQSVLTVEDAETIDYGKYICRTKNKHGETAVTTSVDSF</sequence>
<dbReference type="InterPro" id="IPR013783">
    <property type="entry name" value="Ig-like_fold"/>
</dbReference>
<dbReference type="PANTHER" id="PTHR15360:SF1">
    <property type="entry name" value="PLATELET-DERIVED GROWTH FACTOR RECEPTOR-LIKE PROTEIN"/>
    <property type="match status" value="1"/>
</dbReference>
<evidence type="ECO:0000256" key="5">
    <source>
        <dbReference type="ARBA" id="ARBA00022729"/>
    </source>
</evidence>